<evidence type="ECO:0000256" key="4">
    <source>
        <dbReference type="ARBA" id="ARBA00023136"/>
    </source>
</evidence>
<feature type="transmembrane region" description="Helical" evidence="5">
    <location>
        <begin position="75"/>
        <end position="94"/>
    </location>
</feature>
<keyword evidence="2 5" id="KW-0812">Transmembrane</keyword>
<dbReference type="InterPro" id="IPR007016">
    <property type="entry name" value="O-antigen_ligase-rel_domated"/>
</dbReference>
<feature type="transmembrane region" description="Helical" evidence="5">
    <location>
        <begin position="106"/>
        <end position="127"/>
    </location>
</feature>
<name>A0AAU8IFH6_9BACL</name>
<evidence type="ECO:0000256" key="1">
    <source>
        <dbReference type="ARBA" id="ARBA00004141"/>
    </source>
</evidence>
<evidence type="ECO:0000259" key="6">
    <source>
        <dbReference type="Pfam" id="PF04932"/>
    </source>
</evidence>
<proteinExistence type="predicted"/>
<evidence type="ECO:0000313" key="7">
    <source>
        <dbReference type="EMBL" id="XCJ16957.1"/>
    </source>
</evidence>
<keyword evidence="4 5" id="KW-0472">Membrane</keyword>
<dbReference type="InterPro" id="IPR051533">
    <property type="entry name" value="WaaL-like"/>
</dbReference>
<accession>A0AAU8IFH6</accession>
<dbReference type="GO" id="GO:0016874">
    <property type="term" value="F:ligase activity"/>
    <property type="evidence" value="ECO:0007669"/>
    <property type="project" value="UniProtKB-KW"/>
</dbReference>
<dbReference type="Pfam" id="PF04932">
    <property type="entry name" value="Wzy_C"/>
    <property type="match status" value="1"/>
</dbReference>
<feature type="transmembrane region" description="Helical" evidence="5">
    <location>
        <begin position="48"/>
        <end position="69"/>
    </location>
</feature>
<gene>
    <name evidence="7" type="ORF">ABNN70_15350</name>
</gene>
<dbReference type="PANTHER" id="PTHR37422">
    <property type="entry name" value="TEICHURONIC ACID BIOSYNTHESIS PROTEIN TUAE"/>
    <property type="match status" value="1"/>
</dbReference>
<dbReference type="EMBL" id="CP159510">
    <property type="protein sequence ID" value="XCJ16957.1"/>
    <property type="molecule type" value="Genomic_DNA"/>
</dbReference>
<feature type="domain" description="O-antigen ligase-related" evidence="6">
    <location>
        <begin position="201"/>
        <end position="323"/>
    </location>
</feature>
<sequence>MRPFIKKISSRPFSVGFILLYVLPPAGMAWFVVLAMMKWGDSIRRRRLIPGDSISILLTMMILASVGAALSHHQYMDFLSTLILTGYLGIYLCLLQQPVRFPLRRFVWITIFGGVYLFVSDHLFRFFSFDSPVGRAMALMIGQQPFGYSGQGRLMGSAFNPNYACYLLILALAFLSVELLNAVRTGHRRTMLLSLALLPILDLAIYETESRAGIVIMILIHLLFLFKLSRRVFVPVLTLSVLAAPFVYQWMPRTGSTELSFDKRVAIWKNSLHIFFDNPLFGTTSFGFREDYIALTGRMIPHAHDLFLAVLSTSGMFCFLFFIAVVGVSVYNLIRLQRSSSGRSYTAELFLFALPTLILYGLMDFPLSSPQIMIIVLAMTGYWIRYTARVRHLVDMRHPLRLILRRHLTRRRRKEATSVESFKNLL</sequence>
<evidence type="ECO:0000256" key="2">
    <source>
        <dbReference type="ARBA" id="ARBA00022692"/>
    </source>
</evidence>
<reference evidence="7" key="1">
    <citation type="submission" date="2024-06" db="EMBL/GenBank/DDBJ databases">
        <authorList>
            <person name="Fan A."/>
            <person name="Zhang F.Y."/>
            <person name="Zhang L."/>
        </authorList>
    </citation>
    <scope>NUCLEOTIDE SEQUENCE</scope>
    <source>
        <strain evidence="7">Y61</strain>
    </source>
</reference>
<keyword evidence="7" id="KW-0436">Ligase</keyword>
<comment type="subcellular location">
    <subcellularLocation>
        <location evidence="1">Membrane</location>
        <topology evidence="1">Multi-pass membrane protein</topology>
    </subcellularLocation>
</comment>
<feature type="transmembrane region" description="Helical" evidence="5">
    <location>
        <begin position="306"/>
        <end position="333"/>
    </location>
</feature>
<protein>
    <submittedName>
        <fullName evidence="7">O-antigen ligase family protein</fullName>
    </submittedName>
</protein>
<feature type="transmembrane region" description="Helical" evidence="5">
    <location>
        <begin position="212"/>
        <end position="228"/>
    </location>
</feature>
<feature type="transmembrane region" description="Helical" evidence="5">
    <location>
        <begin position="369"/>
        <end position="388"/>
    </location>
</feature>
<evidence type="ECO:0000256" key="3">
    <source>
        <dbReference type="ARBA" id="ARBA00022989"/>
    </source>
</evidence>
<organism evidence="7">
    <name type="scientific">Sporolactobacillus sp. Y61</name>
    <dbReference type="NCBI Taxonomy" id="3160863"/>
    <lineage>
        <taxon>Bacteria</taxon>
        <taxon>Bacillati</taxon>
        <taxon>Bacillota</taxon>
        <taxon>Bacilli</taxon>
        <taxon>Bacillales</taxon>
        <taxon>Sporolactobacillaceae</taxon>
        <taxon>Sporolactobacillus</taxon>
    </lineage>
</organism>
<dbReference type="GO" id="GO:0016020">
    <property type="term" value="C:membrane"/>
    <property type="evidence" value="ECO:0007669"/>
    <property type="project" value="UniProtKB-SubCell"/>
</dbReference>
<dbReference type="RefSeq" id="WP_353948295.1">
    <property type="nucleotide sequence ID" value="NZ_CP159510.1"/>
</dbReference>
<keyword evidence="3 5" id="KW-1133">Transmembrane helix</keyword>
<feature type="transmembrane region" description="Helical" evidence="5">
    <location>
        <begin position="163"/>
        <end position="183"/>
    </location>
</feature>
<dbReference type="PANTHER" id="PTHR37422:SF13">
    <property type="entry name" value="LIPOPOLYSACCHARIDE BIOSYNTHESIS PROTEIN PA4999-RELATED"/>
    <property type="match status" value="1"/>
</dbReference>
<feature type="transmembrane region" description="Helical" evidence="5">
    <location>
        <begin position="233"/>
        <end position="251"/>
    </location>
</feature>
<feature type="transmembrane region" description="Helical" evidence="5">
    <location>
        <begin position="345"/>
        <end position="363"/>
    </location>
</feature>
<evidence type="ECO:0000256" key="5">
    <source>
        <dbReference type="SAM" id="Phobius"/>
    </source>
</evidence>
<dbReference type="AlphaFoldDB" id="A0AAU8IFH6"/>
<feature type="transmembrane region" description="Helical" evidence="5">
    <location>
        <begin position="12"/>
        <end position="36"/>
    </location>
</feature>